<evidence type="ECO:0000313" key="1">
    <source>
        <dbReference type="EMBL" id="ASD64893.1"/>
    </source>
</evidence>
<protein>
    <recommendedName>
        <fullName evidence="3">(2Fe-2S) ferredoxin domain-containing protein</fullName>
    </recommendedName>
</protein>
<organism evidence="1 2">
    <name type="scientific">Bdellovibrio bacteriovorus</name>
    <dbReference type="NCBI Taxonomy" id="959"/>
    <lineage>
        <taxon>Bacteria</taxon>
        <taxon>Pseudomonadati</taxon>
        <taxon>Bdellovibrionota</taxon>
        <taxon>Bdellovibrionia</taxon>
        <taxon>Bdellovibrionales</taxon>
        <taxon>Pseudobdellovibrionaceae</taxon>
        <taxon>Bdellovibrio</taxon>
    </lineage>
</organism>
<dbReference type="OrthoDB" id="5295081at2"/>
<accession>A0A1Z3NBP1</accession>
<sequence>MKREENPWSQGIVLICTKCHKSISPKLLEEEGNSADNLKMFLKKSFKESGDGSKIRVVTTSCLDLCIDDTQAVTFASTKGETETFAIHPEKDREKLLKHLHEKIK</sequence>
<proteinExistence type="predicted"/>
<name>A0A1Z3NBP1_BDEBC</name>
<evidence type="ECO:0008006" key="3">
    <source>
        <dbReference type="Google" id="ProtNLM"/>
    </source>
</evidence>
<gene>
    <name evidence="1" type="ORF">B9G79_15630</name>
</gene>
<dbReference type="RefSeq" id="WP_015089717.1">
    <property type="nucleotide sequence ID" value="NZ_CP020946.1"/>
</dbReference>
<dbReference type="EMBL" id="CP020946">
    <property type="protein sequence ID" value="ASD64893.1"/>
    <property type="molecule type" value="Genomic_DNA"/>
</dbReference>
<reference evidence="1 2" key="1">
    <citation type="submission" date="2017-04" db="EMBL/GenBank/DDBJ databases">
        <title>Whole genome sequence of Bdellovibrio bacteriovorus strain SSB218315.</title>
        <authorList>
            <person name="Oyedara O."/>
            <person name="Rodriguez-Perez M.A."/>
        </authorList>
    </citation>
    <scope>NUCLEOTIDE SEQUENCE [LARGE SCALE GENOMIC DNA]</scope>
    <source>
        <strain evidence="1 2">SSB218315</strain>
    </source>
</reference>
<dbReference type="Proteomes" id="UP000197003">
    <property type="component" value="Chromosome"/>
</dbReference>
<evidence type="ECO:0000313" key="2">
    <source>
        <dbReference type="Proteomes" id="UP000197003"/>
    </source>
</evidence>
<dbReference type="AlphaFoldDB" id="A0A1Z3NBP1"/>